<name>V5RGV9_SPIAP</name>
<accession>V5RGV9</accession>
<evidence type="ECO:0000256" key="4">
    <source>
        <dbReference type="ARBA" id="ARBA00023065"/>
    </source>
</evidence>
<dbReference type="Pfam" id="PF02823">
    <property type="entry name" value="ATP-synt_DE_N"/>
    <property type="match status" value="1"/>
</dbReference>
<dbReference type="PATRIC" id="fig|1276258.3.peg.53"/>
<dbReference type="KEGG" id="sapi:SAPIS_v1c00550"/>
<keyword evidence="3" id="KW-0813">Transport</keyword>
<sequence>MKLKVITPDGIFLNDIEVNYVGVQTSAGDMTIYSRHIPIVSTLIIGVLKYEHENIKKYIHVHRGILQVSKEQVKILTQRLYEVDENGKRISENTYE</sequence>
<dbReference type="GO" id="GO:0046933">
    <property type="term" value="F:proton-transporting ATP synthase activity, rotational mechanism"/>
    <property type="evidence" value="ECO:0007669"/>
    <property type="project" value="InterPro"/>
</dbReference>
<keyword evidence="7" id="KW-0066">ATP synthesis</keyword>
<evidence type="ECO:0000259" key="8">
    <source>
        <dbReference type="Pfam" id="PF02823"/>
    </source>
</evidence>
<dbReference type="InterPro" id="IPR020546">
    <property type="entry name" value="ATP_synth_F1_dsu/esu_N"/>
</dbReference>
<proteinExistence type="inferred from homology"/>
<evidence type="ECO:0000313" key="9">
    <source>
        <dbReference type="EMBL" id="AHB35902.1"/>
    </source>
</evidence>
<evidence type="ECO:0000256" key="7">
    <source>
        <dbReference type="ARBA" id="ARBA00023310"/>
    </source>
</evidence>
<dbReference type="PANTHER" id="PTHR13822:SF10">
    <property type="entry name" value="ATP SYNTHASE EPSILON CHAIN, CHLOROPLASTIC"/>
    <property type="match status" value="1"/>
</dbReference>
<keyword evidence="10" id="KW-1185">Reference proteome</keyword>
<feature type="domain" description="ATP synthase F1 complex delta/epsilon subunit N-terminal" evidence="8">
    <location>
        <begin position="1"/>
        <end position="79"/>
    </location>
</feature>
<dbReference type="CDD" id="cd12152">
    <property type="entry name" value="F1-ATPase_delta"/>
    <property type="match status" value="1"/>
</dbReference>
<comment type="subcellular location">
    <subcellularLocation>
        <location evidence="1">Endomembrane system</location>
        <topology evidence="1">Peripheral membrane protein</topology>
    </subcellularLocation>
</comment>
<keyword evidence="5" id="KW-0472">Membrane</keyword>
<dbReference type="EMBL" id="CP006682">
    <property type="protein sequence ID" value="AHB35902.1"/>
    <property type="molecule type" value="Genomic_DNA"/>
</dbReference>
<evidence type="ECO:0000256" key="3">
    <source>
        <dbReference type="ARBA" id="ARBA00022448"/>
    </source>
</evidence>
<dbReference type="InterPro" id="IPR036771">
    <property type="entry name" value="ATPsynth_dsu/esu_N"/>
</dbReference>
<evidence type="ECO:0000256" key="6">
    <source>
        <dbReference type="ARBA" id="ARBA00023196"/>
    </source>
</evidence>
<dbReference type="RefSeq" id="WP_023788836.1">
    <property type="nucleotide sequence ID" value="NC_022998.1"/>
</dbReference>
<dbReference type="STRING" id="1276258.SAPIS_v1c00550"/>
<dbReference type="GO" id="GO:0012505">
    <property type="term" value="C:endomembrane system"/>
    <property type="evidence" value="ECO:0007669"/>
    <property type="project" value="UniProtKB-SubCell"/>
</dbReference>
<organism evidence="9 10">
    <name type="scientific">Spiroplasma apis B31</name>
    <dbReference type="NCBI Taxonomy" id="1276258"/>
    <lineage>
        <taxon>Bacteria</taxon>
        <taxon>Bacillati</taxon>
        <taxon>Mycoplasmatota</taxon>
        <taxon>Mollicutes</taxon>
        <taxon>Entomoplasmatales</taxon>
        <taxon>Spiroplasmataceae</taxon>
        <taxon>Spiroplasma</taxon>
    </lineage>
</organism>
<evidence type="ECO:0000256" key="2">
    <source>
        <dbReference type="ARBA" id="ARBA00005712"/>
    </source>
</evidence>
<dbReference type="InterPro" id="IPR001469">
    <property type="entry name" value="ATP_synth_F1_dsu/esu"/>
</dbReference>
<dbReference type="eggNOG" id="COG0355">
    <property type="taxonomic scope" value="Bacteria"/>
</dbReference>
<gene>
    <name evidence="9" type="primary">atpC</name>
    <name evidence="9" type="ORF">SAPIS_v1c00550</name>
</gene>
<dbReference type="SUPFAM" id="SSF51344">
    <property type="entry name" value="Epsilon subunit of F1F0-ATP synthase N-terminal domain"/>
    <property type="match status" value="1"/>
</dbReference>
<reference evidence="9 10" key="1">
    <citation type="journal article" date="2014" name="Genome Announc.">
        <title>Complete Genome Sequence of Spiroplasma apis B31T (ATCC 33834), a Bacterium Associated with May Disease of Honeybees (Apis mellifera).</title>
        <authorList>
            <person name="Ku C."/>
            <person name="Lo W.S."/>
            <person name="Chen L.L."/>
            <person name="Kuo C.H."/>
        </authorList>
    </citation>
    <scope>NUCLEOTIDE SEQUENCE [LARGE SCALE GENOMIC DNA]</scope>
    <source>
        <strain evidence="9">B31</strain>
    </source>
</reference>
<evidence type="ECO:0000313" key="10">
    <source>
        <dbReference type="Proteomes" id="UP000018550"/>
    </source>
</evidence>
<dbReference type="Proteomes" id="UP000018550">
    <property type="component" value="Chromosome"/>
</dbReference>
<protein>
    <submittedName>
        <fullName evidence="9">F0F1 ATP synthase subunit epsilon</fullName>
    </submittedName>
</protein>
<dbReference type="GO" id="GO:0045259">
    <property type="term" value="C:proton-transporting ATP synthase complex"/>
    <property type="evidence" value="ECO:0007669"/>
    <property type="project" value="UniProtKB-KW"/>
</dbReference>
<comment type="similarity">
    <text evidence="2">Belongs to the ATPase epsilon chain family.</text>
</comment>
<dbReference type="Gene3D" id="2.60.15.10">
    <property type="entry name" value="F0F1 ATP synthase delta/epsilon subunit, N-terminal"/>
    <property type="match status" value="1"/>
</dbReference>
<keyword evidence="6" id="KW-0139">CF(1)</keyword>
<keyword evidence="4" id="KW-0406">Ion transport</keyword>
<dbReference type="PANTHER" id="PTHR13822">
    <property type="entry name" value="ATP SYNTHASE DELTA/EPSILON CHAIN"/>
    <property type="match status" value="1"/>
</dbReference>
<evidence type="ECO:0000256" key="1">
    <source>
        <dbReference type="ARBA" id="ARBA00004184"/>
    </source>
</evidence>
<dbReference type="OrthoDB" id="389600at2"/>
<dbReference type="AlphaFoldDB" id="V5RGV9"/>
<dbReference type="HOGENOM" id="CLU_084338_4_2_14"/>
<evidence type="ECO:0000256" key="5">
    <source>
        <dbReference type="ARBA" id="ARBA00023136"/>
    </source>
</evidence>